<evidence type="ECO:0000313" key="1">
    <source>
        <dbReference type="EMBL" id="GLK71031.1"/>
    </source>
</evidence>
<dbReference type="EMBL" id="BSFJ01000005">
    <property type="protein sequence ID" value="GLK71031.1"/>
    <property type="molecule type" value="Genomic_DNA"/>
</dbReference>
<evidence type="ECO:0000313" key="2">
    <source>
        <dbReference type="Proteomes" id="UP001143370"/>
    </source>
</evidence>
<keyword evidence="2" id="KW-1185">Reference proteome</keyword>
<dbReference type="AlphaFoldDB" id="A0A9W6J742"/>
<dbReference type="Proteomes" id="UP001143370">
    <property type="component" value="Unassembled WGS sequence"/>
</dbReference>
<name>A0A9W6J742_9HYPH</name>
<comment type="caution">
    <text evidence="1">The sequence shown here is derived from an EMBL/GenBank/DDBJ whole genome shotgun (WGS) entry which is preliminary data.</text>
</comment>
<reference evidence="1" key="2">
    <citation type="submission" date="2023-01" db="EMBL/GenBank/DDBJ databases">
        <authorList>
            <person name="Sun Q."/>
            <person name="Evtushenko L."/>
        </authorList>
    </citation>
    <scope>NUCLEOTIDE SEQUENCE</scope>
    <source>
        <strain evidence="1">VKM B-2484</strain>
    </source>
</reference>
<proteinExistence type="predicted"/>
<protein>
    <submittedName>
        <fullName evidence="1">Uncharacterized protein</fullName>
    </submittedName>
</protein>
<accession>A0A9W6J742</accession>
<reference evidence="1" key="1">
    <citation type="journal article" date="2014" name="Int. J. Syst. Evol. Microbiol.">
        <title>Complete genome sequence of Corynebacterium casei LMG S-19264T (=DSM 44701T), isolated from a smear-ripened cheese.</title>
        <authorList>
            <consortium name="US DOE Joint Genome Institute (JGI-PGF)"/>
            <person name="Walter F."/>
            <person name="Albersmeier A."/>
            <person name="Kalinowski J."/>
            <person name="Ruckert C."/>
        </authorList>
    </citation>
    <scope>NUCLEOTIDE SEQUENCE</scope>
    <source>
        <strain evidence="1">VKM B-2484</strain>
    </source>
</reference>
<organism evidence="1 2">
    <name type="scientific">Ancylobacter dichloromethanicus</name>
    <dbReference type="NCBI Taxonomy" id="518825"/>
    <lineage>
        <taxon>Bacteria</taxon>
        <taxon>Pseudomonadati</taxon>
        <taxon>Pseudomonadota</taxon>
        <taxon>Alphaproteobacteria</taxon>
        <taxon>Hyphomicrobiales</taxon>
        <taxon>Xanthobacteraceae</taxon>
        <taxon>Ancylobacter</taxon>
    </lineage>
</organism>
<sequence length="84" mass="9038">MVAPPPCGPACASCTGAVCARAESVATLASRLAPSPAASMGRFRRSMGHLRRLAVPFNVVVAQWFQIIRDDIALLFGTKFRHVR</sequence>
<gene>
    <name evidence="1" type="ORF">GCM10017643_11460</name>
</gene>